<dbReference type="PANTHER" id="PTHR11472:SF34">
    <property type="entry name" value="REGULATOR OF TELOMERE ELONGATION HELICASE 1"/>
    <property type="match status" value="1"/>
</dbReference>
<dbReference type="FunFam" id="3.40.50.300:FF:000431">
    <property type="entry name" value="Regulator of telomere elongation helicase 1"/>
    <property type="match status" value="1"/>
</dbReference>
<dbReference type="GO" id="GO:0006281">
    <property type="term" value="P:DNA repair"/>
    <property type="evidence" value="ECO:0007669"/>
    <property type="project" value="UniProtKB-UniRule"/>
</dbReference>
<name>A0A452EKA9_CAPHI</name>
<reference evidence="20" key="3">
    <citation type="submission" date="2025-09" db="UniProtKB">
        <authorList>
            <consortium name="Ensembl"/>
        </authorList>
    </citation>
    <scope>IDENTIFICATION</scope>
</reference>
<dbReference type="STRING" id="9925.ENSCHIP00000012311"/>
<keyword evidence="1 17" id="KW-0004">4Fe-4S</keyword>
<dbReference type="GO" id="GO:1904506">
    <property type="term" value="P:negative regulation of telomere maintenance in response to DNA damage"/>
    <property type="evidence" value="ECO:0007669"/>
    <property type="project" value="Ensembl"/>
</dbReference>
<feature type="binding site" evidence="17">
    <location>
        <position position="162"/>
    </location>
    <ligand>
        <name>[4Fe-4S] cluster</name>
        <dbReference type="ChEBI" id="CHEBI:49883"/>
    </ligand>
</feature>
<dbReference type="SMART" id="SM00491">
    <property type="entry name" value="HELICc2"/>
    <property type="match status" value="1"/>
</dbReference>
<dbReference type="GO" id="GO:0051539">
    <property type="term" value="F:4 iron, 4 sulfur cluster binding"/>
    <property type="evidence" value="ECO:0007669"/>
    <property type="project" value="UniProtKB-UniRule"/>
</dbReference>
<dbReference type="GO" id="GO:0010569">
    <property type="term" value="P:regulation of double-strand break repair via homologous recombination"/>
    <property type="evidence" value="ECO:0007669"/>
    <property type="project" value="UniProtKB-UniRule"/>
</dbReference>
<evidence type="ECO:0000256" key="1">
    <source>
        <dbReference type="ARBA" id="ARBA00022485"/>
    </source>
</evidence>
<dbReference type="GO" id="GO:0016607">
    <property type="term" value="C:nuclear speck"/>
    <property type="evidence" value="ECO:0007669"/>
    <property type="project" value="Ensembl"/>
</dbReference>
<keyword evidence="10 17" id="KW-0238">DNA-binding</keyword>
<dbReference type="Pfam" id="PF23116">
    <property type="entry name" value="HHD_RTEL1"/>
    <property type="match status" value="2"/>
</dbReference>
<comment type="subcellular location">
    <subcellularLocation>
        <location evidence="17">Nucleus</location>
    </subcellularLocation>
    <text evidence="17">Colocalizes with PCNA within the replication foci in S-phase cells.</text>
</comment>
<dbReference type="FunFam" id="3.40.50.300:FF:000691">
    <property type="entry name" value="Regulator of telomere elongation helicase 1"/>
    <property type="match status" value="1"/>
</dbReference>
<dbReference type="Ensembl" id="ENSCHIT00000020101.1">
    <property type="protein sequence ID" value="ENSCHIP00000012311.1"/>
    <property type="gene ID" value="ENSCHIG00000014098.1"/>
</dbReference>
<evidence type="ECO:0000256" key="4">
    <source>
        <dbReference type="ARBA" id="ARBA00022763"/>
    </source>
</evidence>
<dbReference type="InterPro" id="IPR049909">
    <property type="entry name" value="Rtel1_HHD"/>
</dbReference>
<keyword evidence="9 17" id="KW-0411">Iron-sulfur</keyword>
<keyword evidence="5 17" id="KW-0378">Hydrolase</keyword>
<dbReference type="PANTHER" id="PTHR11472">
    <property type="entry name" value="DNA REPAIR DEAD HELICASE RAD3/XP-D SUBFAMILY MEMBER"/>
    <property type="match status" value="1"/>
</dbReference>
<keyword evidence="7 17" id="KW-0067">ATP-binding</keyword>
<evidence type="ECO:0000256" key="7">
    <source>
        <dbReference type="ARBA" id="ARBA00022840"/>
    </source>
</evidence>
<reference evidence="20 21" key="1">
    <citation type="submission" date="2016-04" db="EMBL/GenBank/DDBJ databases">
        <title>Polished mammalian reference genomes with single-molecule sequencing and chromosome conformation capture applied to the Capra hircus genome.</title>
        <authorList>
            <person name="Bickhart D.M."/>
            <person name="Koren S."/>
            <person name="Rosen B."/>
            <person name="Hastie A."/>
            <person name="Liachko I."/>
            <person name="Sullivan S.T."/>
            <person name="Burton J."/>
            <person name="Sayre B.L."/>
            <person name="Huson H.J."/>
            <person name="Lee J."/>
            <person name="Lam E."/>
            <person name="Kelley C.M."/>
            <person name="Hutchison J.L."/>
            <person name="Zhou Y."/>
            <person name="Sun J."/>
            <person name="Crisa A."/>
            <person name="Schwartz J.C."/>
            <person name="Hammond J.A."/>
            <person name="Schroeder S.G."/>
            <person name="Liu G.E."/>
            <person name="Dunham M."/>
            <person name="Shendure J."/>
            <person name="Sonstegard T.S."/>
            <person name="Phillippy A.M."/>
            <person name="Van Tassell C.P."/>
            <person name="Smith T.P."/>
        </authorList>
    </citation>
    <scope>NUCLEOTIDE SEQUENCE [LARGE SCALE GENOMIC DNA]</scope>
</reference>
<dbReference type="Pfam" id="PF06733">
    <property type="entry name" value="DEAD_2"/>
    <property type="match status" value="1"/>
</dbReference>
<dbReference type="GO" id="GO:0003677">
    <property type="term" value="F:DNA binding"/>
    <property type="evidence" value="ECO:0007669"/>
    <property type="project" value="UniProtKB-UniRule"/>
</dbReference>
<dbReference type="NCBIfam" id="TIGR00604">
    <property type="entry name" value="rad3"/>
    <property type="match status" value="1"/>
</dbReference>
<evidence type="ECO:0000313" key="21">
    <source>
        <dbReference type="Proteomes" id="UP000291000"/>
    </source>
</evidence>
<dbReference type="GO" id="GO:0090657">
    <property type="term" value="P:telomeric loop disassembly"/>
    <property type="evidence" value="ECO:0007669"/>
    <property type="project" value="Ensembl"/>
</dbReference>
<evidence type="ECO:0000256" key="8">
    <source>
        <dbReference type="ARBA" id="ARBA00023004"/>
    </source>
</evidence>
<dbReference type="InterPro" id="IPR014013">
    <property type="entry name" value="Helic_SF1/SF2_ATP-bd_DinG/Rad3"/>
</dbReference>
<dbReference type="GO" id="GO:1904358">
    <property type="term" value="P:positive regulation of telomere maintenance via telomere lengthening"/>
    <property type="evidence" value="ECO:0007669"/>
    <property type="project" value="Ensembl"/>
</dbReference>
<keyword evidence="6 17" id="KW-0347">Helicase</keyword>
<evidence type="ECO:0000256" key="14">
    <source>
        <dbReference type="ARBA" id="ARBA00049360"/>
    </source>
</evidence>
<feature type="binding site" evidence="17">
    <location>
        <position position="171"/>
    </location>
    <ligand>
        <name>[4Fe-4S] cluster</name>
        <dbReference type="ChEBI" id="CHEBI:49883"/>
    </ligand>
</feature>
<comment type="subunit">
    <text evidence="16 17">Interacts with TERF1. Interacts (via PIP-box) with PCNA; the interaction is direct and essential for suppressing telomere fragility. Interacts with MMS19; the interaction mediates the association of RTEL1 with the cytosolic iron-sulfur protein assembly (CIA) complex.</text>
</comment>
<evidence type="ECO:0000256" key="12">
    <source>
        <dbReference type="ARBA" id="ARBA00023235"/>
    </source>
</evidence>
<evidence type="ECO:0000313" key="20">
    <source>
        <dbReference type="Ensembl" id="ENSCHIP00000012311.1"/>
    </source>
</evidence>
<dbReference type="GO" id="GO:1904535">
    <property type="term" value="P:positive regulation of telomeric loop disassembly"/>
    <property type="evidence" value="ECO:0007669"/>
    <property type="project" value="Ensembl"/>
</dbReference>
<evidence type="ECO:0000256" key="11">
    <source>
        <dbReference type="ARBA" id="ARBA00023204"/>
    </source>
</evidence>
<organism evidence="20 21">
    <name type="scientific">Capra hircus</name>
    <name type="common">Goat</name>
    <dbReference type="NCBI Taxonomy" id="9925"/>
    <lineage>
        <taxon>Eukaryota</taxon>
        <taxon>Metazoa</taxon>
        <taxon>Chordata</taxon>
        <taxon>Craniata</taxon>
        <taxon>Vertebrata</taxon>
        <taxon>Euteleostomi</taxon>
        <taxon>Mammalia</taxon>
        <taxon>Eutheria</taxon>
        <taxon>Laurasiatheria</taxon>
        <taxon>Artiodactyla</taxon>
        <taxon>Ruminantia</taxon>
        <taxon>Pecora</taxon>
        <taxon>Bovidae</taxon>
        <taxon>Caprinae</taxon>
        <taxon>Capra</taxon>
    </lineage>
</organism>
<dbReference type="GO" id="GO:0000732">
    <property type="term" value="P:DNA strand displacement"/>
    <property type="evidence" value="ECO:0007669"/>
    <property type="project" value="Ensembl"/>
</dbReference>
<dbReference type="GO" id="GO:1904430">
    <property type="term" value="P:negative regulation of t-circle formation"/>
    <property type="evidence" value="ECO:0007669"/>
    <property type="project" value="Ensembl"/>
</dbReference>
<dbReference type="GO" id="GO:0005524">
    <property type="term" value="F:ATP binding"/>
    <property type="evidence" value="ECO:0007669"/>
    <property type="project" value="UniProtKB-UniRule"/>
</dbReference>
<protein>
    <recommendedName>
        <fullName evidence="17">Regulator of telomere elongation helicase 1</fullName>
        <ecNumber evidence="17">5.6.2.-</ecNumber>
    </recommendedName>
</protein>
<evidence type="ECO:0000256" key="15">
    <source>
        <dbReference type="ARBA" id="ARBA00053499"/>
    </source>
</evidence>
<proteinExistence type="inferred from homology"/>
<feature type="binding site" evidence="17">
    <location>
        <position position="206"/>
    </location>
    <ligand>
        <name>[4Fe-4S] cluster</name>
        <dbReference type="ChEBI" id="CHEBI:49883"/>
    </ligand>
</feature>
<dbReference type="FunFam" id="1.20.1160.20:FF:000006">
    <property type="entry name" value="Regulator of telomere elongation helicase 1"/>
    <property type="match status" value="1"/>
</dbReference>
<comment type="caution">
    <text evidence="17">Lacks conserved residue(s) required for the propagation of feature annotation.</text>
</comment>
<dbReference type="InterPro" id="IPR027417">
    <property type="entry name" value="P-loop_NTPase"/>
</dbReference>
<sequence length="1212" mass="133698">MPKITLKGVTVDFPFQPYKCQEEYMSKVLECLQKKVNGILESPTGTGKTLCLLCSTLAWREHLRDAVSARRIAERASGELFPDRTLASWGNAIPEGDVPACYTDIPKIIYASRTHSQLTQVISELRNTSYRPRVCVLGSREQLCIHPEVKKQESNHMQVHLCRRKVAGRSCHFYNNVEEKSLEQELATPILDIEDLVRSGTKHKLCPYYLSRNLKQQADIIFMPYNYLLDAKSRRAHSIDLKGTVVIFDEAHNVEKMCEEAASFDLTPHDVASGLDVIDQVLEEQTKVAQQAELHPEFSADSAGSGLNLELEDLAKLKMILLRLEGAIDAVELPGGNSGVTKPGSYIFELFAEAQITFQTKGCILDSLDQLIQHLAGRECVLFTSSLISSFQIVFSVDSAEGDPVPMVGLASQSYKVHIHLDAGHRRTAQRSDVWNTTAARKPGKVLSYWCFSPGHSMRELVRQGVRTLILTSGTLAPMASFSLEMQIPFPVCLENPHVINQHQIWVGVIPKGPDGAQLSSAFDRRFSDECLSSLGKVLSNISRVVPHGLLVFFPSYPVMEKSLEFWRAHDFTRKLEVRKPLFVEPRSKGGFSEVMEAFYARVAAPESSGAIFLAVCRGKASEGLDFADMNGRGVIVTGLPYPPRMDPRVLLKMQFLDEMKAQSGAGGQFLSGHDWYRQQASRAVNQAIGRVIRHRHDYGAVFLCDHRFAHADTRAQLPSWVRPHVKVYDSFGHVIRDVAQFFRVAQKTMPEPAPRAAAPGLGEGEGIVSVSVSPGPLPTRKATSLDVHVPSLRQRHMGSPVTKDTEGSLCVEYEQEPVRAQRRPAGLLAALEHNEQLAEGPGNEALPAEEEVRGWPGILPGSPNSSSLSLWMGRVLGICAQEVPAASTDTGRAKLFMVAVKQALSQASFDTFTQALRDYKSSDDLEALVARLSPLFAEDPKKHSLLQGFYQFVRPHHKQQFEEVCLQLTGQGCSSPHKHGHSQRQGAQPALDSSGRKESDPKLTVSQGATRQLDSCEQLNQGQPHLASGPLPAGDPSCPLHKGSRAPGAEKQHPSAVSAYLADARRALGAAGYSQLLTALTTYKQDDDFEKVVAVVAALTTEKPEDLPLLQRFGMFVRPHHKQRFRQMCVDLSGPGTQAPGPQEGGPAMPSDPVREAPSPGPRKTQSKISSFLMQRTACWRQHLQVSRKCPGCRAATRKQTLAQVFWPEPQ</sequence>
<dbReference type="GO" id="GO:0070182">
    <property type="term" value="F:DNA polymerase binding"/>
    <property type="evidence" value="ECO:0007669"/>
    <property type="project" value="Ensembl"/>
</dbReference>
<reference evidence="20" key="2">
    <citation type="submission" date="2025-08" db="UniProtKB">
        <authorList>
            <consortium name="Ensembl"/>
        </authorList>
    </citation>
    <scope>IDENTIFICATION</scope>
</reference>
<accession>A0A452EKA9</accession>
<dbReference type="FunFam" id="1.20.1160.20:FF:000009">
    <property type="entry name" value="Regulator of telomere elongation helicase 1"/>
    <property type="match status" value="1"/>
</dbReference>
<evidence type="ECO:0000256" key="17">
    <source>
        <dbReference type="HAMAP-Rule" id="MF_03065"/>
    </source>
</evidence>
<dbReference type="GO" id="GO:1902990">
    <property type="term" value="P:mitotic telomere maintenance via semi-conservative replication"/>
    <property type="evidence" value="ECO:0007669"/>
    <property type="project" value="Ensembl"/>
</dbReference>
<dbReference type="GO" id="GO:0016887">
    <property type="term" value="F:ATP hydrolysis activity"/>
    <property type="evidence" value="ECO:0007669"/>
    <property type="project" value="RHEA"/>
</dbReference>
<evidence type="ECO:0000256" key="10">
    <source>
        <dbReference type="ARBA" id="ARBA00023125"/>
    </source>
</evidence>
<dbReference type="AlphaFoldDB" id="A0A452EKA9"/>
<dbReference type="Gene3D" id="3.40.50.300">
    <property type="entry name" value="P-loop containing nucleotide triphosphate hydrolases"/>
    <property type="match status" value="2"/>
</dbReference>
<dbReference type="GO" id="GO:0003678">
    <property type="term" value="F:DNA helicase activity"/>
    <property type="evidence" value="ECO:0007669"/>
    <property type="project" value="UniProtKB-UniRule"/>
</dbReference>
<dbReference type="Pfam" id="PF23109">
    <property type="entry name" value="ARCH_RTEL1"/>
    <property type="match status" value="1"/>
</dbReference>
<dbReference type="Proteomes" id="UP000291000">
    <property type="component" value="Chromosome 13"/>
</dbReference>
<keyword evidence="3 17" id="KW-0547">Nucleotide-binding</keyword>
<evidence type="ECO:0000256" key="5">
    <source>
        <dbReference type="ARBA" id="ARBA00022801"/>
    </source>
</evidence>
<dbReference type="CDD" id="cd18788">
    <property type="entry name" value="SF2_C_XPD"/>
    <property type="match status" value="1"/>
</dbReference>
<dbReference type="InterPro" id="IPR013020">
    <property type="entry name" value="Rad3/Chl1-like"/>
</dbReference>
<dbReference type="GO" id="GO:0031297">
    <property type="term" value="P:replication fork processing"/>
    <property type="evidence" value="ECO:0007669"/>
    <property type="project" value="Ensembl"/>
</dbReference>
<dbReference type="InterPro" id="IPR045028">
    <property type="entry name" value="DinG/Rad3-like"/>
</dbReference>
<feature type="region of interest" description="Disordered" evidence="18">
    <location>
        <begin position="973"/>
        <end position="1055"/>
    </location>
</feature>
<dbReference type="SMART" id="SM00488">
    <property type="entry name" value="DEXDc2"/>
    <property type="match status" value="1"/>
</dbReference>
<keyword evidence="8 17" id="KW-0408">Iron</keyword>
<keyword evidence="4 17" id="KW-0227">DNA damage</keyword>
<dbReference type="InterPro" id="IPR030845">
    <property type="entry name" value="RTEL1"/>
</dbReference>
<feature type="compositionally biased region" description="Polar residues" evidence="18">
    <location>
        <begin position="1005"/>
        <end position="1024"/>
    </location>
</feature>
<evidence type="ECO:0000256" key="13">
    <source>
        <dbReference type="ARBA" id="ARBA00023242"/>
    </source>
</evidence>
<evidence type="ECO:0000259" key="19">
    <source>
        <dbReference type="PROSITE" id="PS51193"/>
    </source>
</evidence>
<gene>
    <name evidence="17 20" type="primary">RTEL1</name>
</gene>
<comment type="similarity">
    <text evidence="17">Belongs to the helicase family. RAD3/XPD subfamily.</text>
</comment>
<dbReference type="EC" id="5.6.2.-" evidence="17"/>
<dbReference type="Pfam" id="PF13307">
    <property type="entry name" value="Helicase_C_2"/>
    <property type="match status" value="1"/>
</dbReference>
<keyword evidence="2 17" id="KW-0479">Metal-binding</keyword>
<dbReference type="GO" id="GO:1904355">
    <property type="term" value="P:positive regulation of telomere capping"/>
    <property type="evidence" value="ECO:0007669"/>
    <property type="project" value="Ensembl"/>
</dbReference>
<dbReference type="HAMAP" id="MF_03065">
    <property type="entry name" value="RTEL1"/>
    <property type="match status" value="1"/>
</dbReference>
<dbReference type="GO" id="GO:0000781">
    <property type="term" value="C:chromosome, telomeric region"/>
    <property type="evidence" value="ECO:0007669"/>
    <property type="project" value="Ensembl"/>
</dbReference>
<dbReference type="OMA" id="EDPNTHS"/>
<dbReference type="InterPro" id="IPR006554">
    <property type="entry name" value="Helicase-like_DEXD_c2"/>
</dbReference>
<dbReference type="GeneTree" id="ENSGT00950000182970"/>
<dbReference type="GO" id="GO:0031965">
    <property type="term" value="C:nuclear membrane"/>
    <property type="evidence" value="ECO:0007669"/>
    <property type="project" value="Ensembl"/>
</dbReference>
<evidence type="ECO:0000256" key="18">
    <source>
        <dbReference type="SAM" id="MobiDB-lite"/>
    </source>
</evidence>
<feature type="domain" description="Helicase ATP-binding" evidence="19">
    <location>
        <begin position="7"/>
        <end position="295"/>
    </location>
</feature>
<dbReference type="GO" id="GO:0043247">
    <property type="term" value="P:telomere maintenance in response to DNA damage"/>
    <property type="evidence" value="ECO:0007669"/>
    <property type="project" value="Ensembl"/>
</dbReference>
<dbReference type="InterPro" id="IPR057498">
    <property type="entry name" value="Rtel1_ARCH"/>
</dbReference>
<dbReference type="GO" id="GO:0045910">
    <property type="term" value="P:negative regulation of DNA recombination"/>
    <property type="evidence" value="ECO:0007669"/>
    <property type="project" value="Ensembl"/>
</dbReference>
<dbReference type="Bgee" id="ENSCHIG00000014098">
    <property type="expression patterns" value="Expressed in testis and 18 other cell types or tissues"/>
</dbReference>
<dbReference type="InterPro" id="IPR010614">
    <property type="entry name" value="RAD3-like_helicase_DEAD"/>
</dbReference>
<comment type="function">
    <text evidence="15 17">A probable ATP-dependent DNA helicase implicated in telomere-length regulation, DNA repair and the maintenance of genomic stability. Acts as an anti-recombinase to counteract toxic recombination and limit crossover during meiosis. Regulates meiotic recombination and crossover homeostasis by physically dissociating strand invasion events and thereby promotes noncrossover repair by meiotic synthesis dependent strand annealing (SDSA) as well as disassembly of D loop recombination intermediates. Also disassembles T loops and prevents telomere fragility by counteracting telomeric G4-DNA structures, which together ensure the dynamics and stability of the telomere.</text>
</comment>
<dbReference type="EMBL" id="LWLT01000014">
    <property type="status" value="NOT_ANNOTATED_CDS"/>
    <property type="molecule type" value="Genomic_DNA"/>
</dbReference>
<feature type="region of interest" description="Disordered" evidence="18">
    <location>
        <begin position="1133"/>
        <end position="1169"/>
    </location>
</feature>
<evidence type="ECO:0000256" key="6">
    <source>
        <dbReference type="ARBA" id="ARBA00022806"/>
    </source>
</evidence>
<dbReference type="PROSITE" id="PS51193">
    <property type="entry name" value="HELICASE_ATP_BIND_2"/>
    <property type="match status" value="1"/>
</dbReference>
<evidence type="ECO:0000256" key="3">
    <source>
        <dbReference type="ARBA" id="ARBA00022741"/>
    </source>
</evidence>
<dbReference type="CDD" id="cd13932">
    <property type="entry name" value="HN_RTEL1"/>
    <property type="match status" value="2"/>
</dbReference>
<keyword evidence="11 17" id="KW-0234">DNA repair</keyword>
<dbReference type="CDD" id="cd17970">
    <property type="entry name" value="DEAHc_FancJ"/>
    <property type="match status" value="1"/>
</dbReference>
<dbReference type="Gene3D" id="1.20.1160.20">
    <property type="match status" value="2"/>
</dbReference>
<evidence type="ECO:0000256" key="2">
    <source>
        <dbReference type="ARBA" id="ARBA00022723"/>
    </source>
</evidence>
<keyword evidence="12 17" id="KW-0413">Isomerase</keyword>
<dbReference type="SUPFAM" id="SSF52540">
    <property type="entry name" value="P-loop containing nucleoside triphosphate hydrolases"/>
    <property type="match status" value="2"/>
</dbReference>
<evidence type="ECO:0000256" key="9">
    <source>
        <dbReference type="ARBA" id="ARBA00023014"/>
    </source>
</evidence>
<dbReference type="GO" id="GO:0046872">
    <property type="term" value="F:metal ion binding"/>
    <property type="evidence" value="ECO:0007669"/>
    <property type="project" value="UniProtKB-UniRule"/>
</dbReference>
<feature type="binding site" evidence="17">
    <location>
        <position position="144"/>
    </location>
    <ligand>
        <name>[4Fe-4S] cluster</name>
        <dbReference type="ChEBI" id="CHEBI:49883"/>
    </ligand>
</feature>
<dbReference type="InterPro" id="IPR006555">
    <property type="entry name" value="ATP-dep_Helicase_C"/>
</dbReference>
<comment type="catalytic activity">
    <reaction evidence="14 17">
        <text>ATP + H2O = ADP + phosphate + H(+)</text>
        <dbReference type="Rhea" id="RHEA:13065"/>
        <dbReference type="ChEBI" id="CHEBI:15377"/>
        <dbReference type="ChEBI" id="CHEBI:15378"/>
        <dbReference type="ChEBI" id="CHEBI:30616"/>
        <dbReference type="ChEBI" id="CHEBI:43474"/>
        <dbReference type="ChEBI" id="CHEBI:456216"/>
    </reaction>
</comment>
<feature type="short sequence motif" description="Nuclear localization signal" evidence="17">
    <location>
        <begin position="150"/>
        <end position="166"/>
    </location>
</feature>
<evidence type="ECO:0000256" key="16">
    <source>
        <dbReference type="ARBA" id="ARBA00062889"/>
    </source>
</evidence>
<keyword evidence="13 17" id="KW-0539">Nucleus</keyword>
<keyword evidence="21" id="KW-1185">Reference proteome</keyword>